<dbReference type="eggNOG" id="COG0328">
    <property type="taxonomic scope" value="Bacteria"/>
</dbReference>
<dbReference type="Gene3D" id="3.40.970.10">
    <property type="entry name" value="Ribonuclease H1, N-terminal domain"/>
    <property type="match status" value="1"/>
</dbReference>
<evidence type="ECO:0000256" key="6">
    <source>
        <dbReference type="ARBA" id="ARBA00017721"/>
    </source>
</evidence>
<dbReference type="OrthoDB" id="9811552at2"/>
<evidence type="ECO:0000256" key="11">
    <source>
        <dbReference type="ARBA" id="ARBA00022842"/>
    </source>
</evidence>
<dbReference type="GO" id="GO:0046872">
    <property type="term" value="F:metal ion binding"/>
    <property type="evidence" value="ECO:0007669"/>
    <property type="project" value="UniProtKB-KW"/>
</dbReference>
<evidence type="ECO:0000256" key="7">
    <source>
        <dbReference type="ARBA" id="ARBA00022722"/>
    </source>
</evidence>
<comment type="function">
    <text evidence="3">Endonuclease that specifically degrades the RNA of RNA-DNA hybrids.</text>
</comment>
<protein>
    <recommendedName>
        <fullName evidence="6">Ribonuclease H</fullName>
        <ecNumber evidence="5">3.1.26.4</ecNumber>
    </recommendedName>
</protein>
<comment type="similarity">
    <text evidence="4">Belongs to the RNase H family.</text>
</comment>
<dbReference type="RefSeq" id="WP_015262457.1">
    <property type="nucleotide sequence ID" value="NC_019903.1"/>
</dbReference>
<evidence type="ECO:0000256" key="8">
    <source>
        <dbReference type="ARBA" id="ARBA00022723"/>
    </source>
</evidence>
<dbReference type="SUPFAM" id="SSF55658">
    <property type="entry name" value="L9 N-domain-like"/>
    <property type="match status" value="1"/>
</dbReference>
<evidence type="ECO:0000256" key="3">
    <source>
        <dbReference type="ARBA" id="ARBA00004065"/>
    </source>
</evidence>
<dbReference type="Pfam" id="PF01693">
    <property type="entry name" value="Cauli_VI"/>
    <property type="match status" value="1"/>
</dbReference>
<keyword evidence="8" id="KW-0479">Metal-binding</keyword>
<dbReference type="InterPro" id="IPR036397">
    <property type="entry name" value="RNaseH_sf"/>
</dbReference>
<keyword evidence="14" id="KW-1185">Reference proteome</keyword>
<name>L0F9Z2_DESDL</name>
<feature type="domain" description="RNase H type-1" evidence="12">
    <location>
        <begin position="73"/>
        <end position="206"/>
    </location>
</feature>
<evidence type="ECO:0000256" key="9">
    <source>
        <dbReference type="ARBA" id="ARBA00022759"/>
    </source>
</evidence>
<dbReference type="EMBL" id="CP003344">
    <property type="protein sequence ID" value="AGA69476.1"/>
    <property type="molecule type" value="Genomic_DNA"/>
</dbReference>
<keyword evidence="7" id="KW-0540">Nuclease</keyword>
<dbReference type="PANTHER" id="PTHR10642">
    <property type="entry name" value="RIBONUCLEASE H1"/>
    <property type="match status" value="1"/>
</dbReference>
<evidence type="ECO:0000256" key="5">
    <source>
        <dbReference type="ARBA" id="ARBA00012180"/>
    </source>
</evidence>
<evidence type="ECO:0000256" key="4">
    <source>
        <dbReference type="ARBA" id="ARBA00005300"/>
    </source>
</evidence>
<dbReference type="InterPro" id="IPR037056">
    <property type="entry name" value="RNase_H1_N_sf"/>
</dbReference>
<dbReference type="InterPro" id="IPR050092">
    <property type="entry name" value="RNase_H"/>
</dbReference>
<dbReference type="GO" id="GO:0004523">
    <property type="term" value="F:RNA-DNA hybrid ribonuclease activity"/>
    <property type="evidence" value="ECO:0007669"/>
    <property type="project" value="UniProtKB-EC"/>
</dbReference>
<evidence type="ECO:0000313" key="13">
    <source>
        <dbReference type="EMBL" id="AGA69476.1"/>
    </source>
</evidence>
<dbReference type="Pfam" id="PF00075">
    <property type="entry name" value="RNase_H"/>
    <property type="match status" value="1"/>
</dbReference>
<dbReference type="Gene3D" id="3.30.420.10">
    <property type="entry name" value="Ribonuclease H-like superfamily/Ribonuclease H"/>
    <property type="match status" value="1"/>
</dbReference>
<evidence type="ECO:0000259" key="12">
    <source>
        <dbReference type="PROSITE" id="PS50879"/>
    </source>
</evidence>
<dbReference type="GO" id="GO:0043137">
    <property type="term" value="P:DNA replication, removal of RNA primer"/>
    <property type="evidence" value="ECO:0007669"/>
    <property type="project" value="TreeGrafter"/>
</dbReference>
<reference evidence="14" key="1">
    <citation type="submission" date="2012-02" db="EMBL/GenBank/DDBJ databases">
        <title>Complete sequence of Desulfitobacterium dichloroeliminans LMG P-21439.</title>
        <authorList>
            <person name="Lucas S."/>
            <person name="Han J."/>
            <person name="Lapidus A."/>
            <person name="Cheng J.-F."/>
            <person name="Goodwin L."/>
            <person name="Pitluck S."/>
            <person name="Peters L."/>
            <person name="Ovchinnikova G."/>
            <person name="Teshima H."/>
            <person name="Detter J.C."/>
            <person name="Han C."/>
            <person name="Tapia R."/>
            <person name="Land M."/>
            <person name="Hauser L."/>
            <person name="Kyrpides N."/>
            <person name="Ivanova N."/>
            <person name="Pagani I."/>
            <person name="Kruse T."/>
            <person name="de Vos W.M."/>
            <person name="Boon N."/>
            <person name="Smidt H."/>
            <person name="Woyke T."/>
        </authorList>
    </citation>
    <scope>NUCLEOTIDE SEQUENCE [LARGE SCALE GENOMIC DNA]</scope>
    <source>
        <strain evidence="14">LMG P-21439 / DCA1</strain>
    </source>
</reference>
<dbReference type="eggNOG" id="COG3341">
    <property type="taxonomic scope" value="Bacteria"/>
</dbReference>
<dbReference type="PROSITE" id="PS50879">
    <property type="entry name" value="RNASE_H_1"/>
    <property type="match status" value="1"/>
</dbReference>
<dbReference type="KEGG" id="ddl:Desdi_2031"/>
<evidence type="ECO:0000256" key="10">
    <source>
        <dbReference type="ARBA" id="ARBA00022801"/>
    </source>
</evidence>
<comment type="catalytic activity">
    <reaction evidence="1">
        <text>Endonucleolytic cleavage to 5'-phosphomonoester.</text>
        <dbReference type="EC" id="3.1.26.4"/>
    </reaction>
</comment>
<dbReference type="AlphaFoldDB" id="L0F9Z2"/>
<dbReference type="Proteomes" id="UP000010797">
    <property type="component" value="Chromosome"/>
</dbReference>
<dbReference type="STRING" id="871963.Desdi_2031"/>
<comment type="cofactor">
    <cofactor evidence="2">
        <name>Mg(2+)</name>
        <dbReference type="ChEBI" id="CHEBI:18420"/>
    </cofactor>
</comment>
<dbReference type="FunFam" id="3.40.970.10:FF:000002">
    <property type="entry name" value="Ribonuclease H"/>
    <property type="match status" value="1"/>
</dbReference>
<sequence>MGNQKPKFYAVRDGREKGVFTSWETCKKAIHGYSGAVYKSFPTREEAQAWYNGESLFQSSIDTEELNSESSSFPADYEVYTDGSFVNGQYAWAYAFVKEGRVHYEASDVGKNPAAATMRNVAGEIAAALYAVKKASQLGVKIRILHDYAGIAHWATGEWKARNEFTQAYAKMMNQYRGIYSFEKVKAHSGNEFNDYVDKMAKSALGITN</sequence>
<gene>
    <name evidence="13" type="ordered locus">Desdi_2031</name>
</gene>
<dbReference type="SUPFAM" id="SSF53098">
    <property type="entry name" value="Ribonuclease H-like"/>
    <property type="match status" value="1"/>
</dbReference>
<dbReference type="InterPro" id="IPR012337">
    <property type="entry name" value="RNaseH-like_sf"/>
</dbReference>
<dbReference type="HOGENOM" id="CLU_030894_2_1_9"/>
<organism evidence="13 14">
    <name type="scientific">Desulfitobacterium dichloroeliminans (strain LMG P-21439 / DCA1)</name>
    <dbReference type="NCBI Taxonomy" id="871963"/>
    <lineage>
        <taxon>Bacteria</taxon>
        <taxon>Bacillati</taxon>
        <taxon>Bacillota</taxon>
        <taxon>Clostridia</taxon>
        <taxon>Eubacteriales</taxon>
        <taxon>Desulfitobacteriaceae</taxon>
        <taxon>Desulfitobacterium</taxon>
    </lineage>
</organism>
<keyword evidence="9" id="KW-0255">Endonuclease</keyword>
<evidence type="ECO:0000256" key="1">
    <source>
        <dbReference type="ARBA" id="ARBA00000077"/>
    </source>
</evidence>
<evidence type="ECO:0000256" key="2">
    <source>
        <dbReference type="ARBA" id="ARBA00001946"/>
    </source>
</evidence>
<dbReference type="CDD" id="cd09277">
    <property type="entry name" value="RNase_HI_bacteria_like"/>
    <property type="match status" value="1"/>
</dbReference>
<evidence type="ECO:0000313" key="14">
    <source>
        <dbReference type="Proteomes" id="UP000010797"/>
    </source>
</evidence>
<dbReference type="InterPro" id="IPR009027">
    <property type="entry name" value="Ribosomal_bL9/RNase_H1_N"/>
</dbReference>
<dbReference type="GO" id="GO:0003676">
    <property type="term" value="F:nucleic acid binding"/>
    <property type="evidence" value="ECO:0007669"/>
    <property type="project" value="InterPro"/>
</dbReference>
<dbReference type="PANTHER" id="PTHR10642:SF26">
    <property type="entry name" value="RIBONUCLEASE H1"/>
    <property type="match status" value="1"/>
</dbReference>
<dbReference type="InterPro" id="IPR002156">
    <property type="entry name" value="RNaseH_domain"/>
</dbReference>
<keyword evidence="11" id="KW-0460">Magnesium</keyword>
<accession>L0F9Z2</accession>
<dbReference type="InterPro" id="IPR011320">
    <property type="entry name" value="RNase_H1_N"/>
</dbReference>
<proteinExistence type="inferred from homology"/>
<dbReference type="EC" id="3.1.26.4" evidence="5"/>
<keyword evidence="10" id="KW-0378">Hydrolase</keyword>